<feature type="region of interest" description="Disordered" evidence="4">
    <location>
        <begin position="151"/>
        <end position="184"/>
    </location>
</feature>
<evidence type="ECO:0000256" key="1">
    <source>
        <dbReference type="ARBA" id="ARBA00022448"/>
    </source>
</evidence>
<dbReference type="Pfam" id="PF03958">
    <property type="entry name" value="Secretin_N"/>
    <property type="match status" value="1"/>
</dbReference>
<keyword evidence="3" id="KW-0998">Cell outer membrane</keyword>
<dbReference type="SUPFAM" id="SSF52200">
    <property type="entry name" value="Toll/Interleukin receptor TIR domain"/>
    <property type="match status" value="1"/>
</dbReference>
<gene>
    <name evidence="6" type="ORF">THSYN_27220</name>
</gene>
<keyword evidence="2" id="KW-0472">Membrane</keyword>
<dbReference type="Proteomes" id="UP000232638">
    <property type="component" value="Chromosome"/>
</dbReference>
<dbReference type="InterPro" id="IPR011662">
    <property type="entry name" value="Secretin/TonB_short_N"/>
</dbReference>
<dbReference type="SMART" id="SM00965">
    <property type="entry name" value="STN"/>
    <property type="match status" value="1"/>
</dbReference>
<dbReference type="Gene3D" id="3.40.50.10140">
    <property type="entry name" value="Toll/interleukin-1 receptor homology (TIR) domain"/>
    <property type="match status" value="1"/>
</dbReference>
<dbReference type="PANTHER" id="PTHR30604">
    <property type="entry name" value="PROTEIN TRANSPORT PROTEIN HOFQ"/>
    <property type="match status" value="1"/>
</dbReference>
<dbReference type="Gene3D" id="3.30.1370.130">
    <property type="match status" value="1"/>
</dbReference>
<dbReference type="AlphaFoldDB" id="A0A2K8UFD1"/>
<dbReference type="PROSITE" id="PS50104">
    <property type="entry name" value="TIR"/>
    <property type="match status" value="1"/>
</dbReference>
<accession>A0A2K8UFD1</accession>
<dbReference type="KEGG" id="tsy:THSYN_27220"/>
<dbReference type="InterPro" id="IPR000157">
    <property type="entry name" value="TIR_dom"/>
</dbReference>
<feature type="compositionally biased region" description="Polar residues" evidence="4">
    <location>
        <begin position="155"/>
        <end position="184"/>
    </location>
</feature>
<dbReference type="InterPro" id="IPR051808">
    <property type="entry name" value="Type_IV_pilus_biogenesis"/>
</dbReference>
<organism evidence="6 7">
    <name type="scientific">Candidatus Thiodictyon syntrophicum</name>
    <dbReference type="NCBI Taxonomy" id="1166950"/>
    <lineage>
        <taxon>Bacteria</taxon>
        <taxon>Pseudomonadati</taxon>
        <taxon>Pseudomonadota</taxon>
        <taxon>Gammaproteobacteria</taxon>
        <taxon>Chromatiales</taxon>
        <taxon>Chromatiaceae</taxon>
        <taxon>Thiodictyon</taxon>
    </lineage>
</organism>
<evidence type="ECO:0000256" key="2">
    <source>
        <dbReference type="ARBA" id="ARBA00023136"/>
    </source>
</evidence>
<keyword evidence="7" id="KW-1185">Reference proteome</keyword>
<keyword evidence="1" id="KW-0813">Transport</keyword>
<evidence type="ECO:0000259" key="5">
    <source>
        <dbReference type="PROSITE" id="PS50104"/>
    </source>
</evidence>
<name>A0A2K8UFD1_9GAMM</name>
<dbReference type="EMBL" id="CP020370">
    <property type="protein sequence ID" value="AUB84262.1"/>
    <property type="molecule type" value="Genomic_DNA"/>
</dbReference>
<dbReference type="OrthoDB" id="9775455at2"/>
<dbReference type="Gene3D" id="3.30.1370.120">
    <property type="match status" value="1"/>
</dbReference>
<protein>
    <recommendedName>
        <fullName evidence="5">TIR domain-containing protein</fullName>
    </recommendedName>
</protein>
<dbReference type="PANTHER" id="PTHR30604:SF1">
    <property type="entry name" value="DNA UTILIZATION PROTEIN HOFQ"/>
    <property type="match status" value="1"/>
</dbReference>
<sequence>MPFRQLHAIVPCWESTMDYDCFLSHNSKDKPAVRELCVRLQEAGLKVWFDENELPFGYNWQPLLEDGIRRSAAGVVVIGPNGTSNWNAEEMELMLRDARRQVRPVIPLLLSGAPSTPDLPGFLLNRTLCNLGDDPDGIAFEKLVRDLLKLRGDTSDPNPVTPPTGNDMSTDYLSQSDADSPNVKNPETVLYSGDRLSLNFQDIEVRAVLQVLGEFTGLNFVASDTVCGSITLRLKNVPWDQALDIVLNSKGLAMRQTGNVIMVAPVTEVAAQERLDLQSRAQIEELAPLCFEFIQIKYRKASDLAALIKSEGANLLSEHGSIIADQLTDTLLVRDTVSKLERIRGLVTRLDIPVRHG</sequence>
<dbReference type="InterPro" id="IPR035897">
    <property type="entry name" value="Toll_tir_struct_dom_sf"/>
</dbReference>
<dbReference type="InterPro" id="IPR005644">
    <property type="entry name" value="NolW-like"/>
</dbReference>
<dbReference type="GO" id="GO:0007165">
    <property type="term" value="P:signal transduction"/>
    <property type="evidence" value="ECO:0007669"/>
    <property type="project" value="InterPro"/>
</dbReference>
<evidence type="ECO:0000256" key="4">
    <source>
        <dbReference type="SAM" id="MobiDB-lite"/>
    </source>
</evidence>
<dbReference type="InterPro" id="IPR038591">
    <property type="entry name" value="NolW-like_sf"/>
</dbReference>
<reference evidence="6 7" key="1">
    <citation type="submission" date="2017-03" db="EMBL/GenBank/DDBJ databases">
        <title>Complete genome sequence of Candidatus 'Thiodictyon syntrophicum' sp. nov. strain Cad16T, a photolithoautotroph purple sulfur bacterium isolated from an alpine meromictic lake.</title>
        <authorList>
            <person name="Luedin S.M."/>
            <person name="Pothier J.F."/>
            <person name="Danza F."/>
            <person name="Storelli N."/>
            <person name="Wittwer M."/>
            <person name="Tonolla M."/>
        </authorList>
    </citation>
    <scope>NUCLEOTIDE SEQUENCE [LARGE SCALE GENOMIC DNA]</scope>
    <source>
        <strain evidence="6 7">Cad16T</strain>
    </source>
</reference>
<dbReference type="Pfam" id="PF07660">
    <property type="entry name" value="STN"/>
    <property type="match status" value="1"/>
</dbReference>
<feature type="domain" description="TIR" evidence="5">
    <location>
        <begin position="17"/>
        <end position="151"/>
    </location>
</feature>
<evidence type="ECO:0000313" key="6">
    <source>
        <dbReference type="EMBL" id="AUB84262.1"/>
    </source>
</evidence>
<dbReference type="GO" id="GO:0019867">
    <property type="term" value="C:outer membrane"/>
    <property type="evidence" value="ECO:0007669"/>
    <property type="project" value="InterPro"/>
</dbReference>
<evidence type="ECO:0000313" key="7">
    <source>
        <dbReference type="Proteomes" id="UP000232638"/>
    </source>
</evidence>
<proteinExistence type="predicted"/>
<evidence type="ECO:0000256" key="3">
    <source>
        <dbReference type="ARBA" id="ARBA00023237"/>
    </source>
</evidence>
<dbReference type="Pfam" id="PF13676">
    <property type="entry name" value="TIR_2"/>
    <property type="match status" value="1"/>
</dbReference>